<evidence type="ECO:0000313" key="2">
    <source>
        <dbReference type="EMBL" id="MAA20836.1"/>
    </source>
</evidence>
<organism evidence="2">
    <name type="scientific">Rhipicephalus zambeziensis</name>
    <dbReference type="NCBI Taxonomy" id="60191"/>
    <lineage>
        <taxon>Eukaryota</taxon>
        <taxon>Metazoa</taxon>
        <taxon>Ecdysozoa</taxon>
        <taxon>Arthropoda</taxon>
        <taxon>Chelicerata</taxon>
        <taxon>Arachnida</taxon>
        <taxon>Acari</taxon>
        <taxon>Parasitiformes</taxon>
        <taxon>Ixodida</taxon>
        <taxon>Ixodoidea</taxon>
        <taxon>Ixodidae</taxon>
        <taxon>Rhipicephalinae</taxon>
        <taxon>Rhipicephalus</taxon>
        <taxon>Rhipicephalus</taxon>
    </lineage>
</organism>
<evidence type="ECO:0000256" key="1">
    <source>
        <dbReference type="SAM" id="SignalP"/>
    </source>
</evidence>
<feature type="chain" id="PRO_5013393386" evidence="1">
    <location>
        <begin position="23"/>
        <end position="155"/>
    </location>
</feature>
<name>A0A224YTC6_9ACAR</name>
<feature type="signal peptide" evidence="1">
    <location>
        <begin position="1"/>
        <end position="22"/>
    </location>
</feature>
<sequence>MLGIRHALAFFLLISFFCLTKGRLIKKGNQWWTDQDCKKPNCPRPQRLVCPTNDACDCYCQDVPCYVPRCSSGCQATCFTRPGFCQCKCVPANRRCAEAWESECLPVCVGYGPCKCNCVGAFQPHQRNEYRNSSLGREFGCQPPPQIIKYSGKRK</sequence>
<dbReference type="AlphaFoldDB" id="A0A224YTC6"/>
<dbReference type="EMBL" id="GFPF01009690">
    <property type="protein sequence ID" value="MAA20836.1"/>
    <property type="molecule type" value="Transcribed_RNA"/>
</dbReference>
<protein>
    <submittedName>
        <fullName evidence="2">Metastriate ixostatin family member</fullName>
    </submittedName>
</protein>
<accession>A0A224YTC6</accession>
<reference evidence="2" key="1">
    <citation type="journal article" date="2017" name="Parasit. Vectors">
        <title>Sialotranscriptomics of Rhipicephalus zambeziensis reveals intricate expression profiles of secretory proteins and suggests tight temporal transcriptional regulation during blood-feeding.</title>
        <authorList>
            <person name="de Castro M.H."/>
            <person name="de Klerk D."/>
            <person name="Pienaar R."/>
            <person name="Rees D.J.G."/>
            <person name="Mans B.J."/>
        </authorList>
    </citation>
    <scope>NUCLEOTIDE SEQUENCE</scope>
    <source>
        <tissue evidence="2">Salivary glands</tissue>
    </source>
</reference>
<proteinExistence type="predicted"/>
<keyword evidence="1" id="KW-0732">Signal</keyword>